<evidence type="ECO:0000313" key="5">
    <source>
        <dbReference type="EMBL" id="KAH9642711.1"/>
    </source>
</evidence>
<evidence type="ECO:0000256" key="3">
    <source>
        <dbReference type="ARBA" id="ARBA00022679"/>
    </source>
</evidence>
<dbReference type="Proteomes" id="UP000814243">
    <property type="component" value="Unassembled WGS sequence"/>
</dbReference>
<dbReference type="SUPFAM" id="SSF53756">
    <property type="entry name" value="UDP-Glycosyltransferase/glycogen phosphorylase"/>
    <property type="match status" value="1"/>
</dbReference>
<sequence>MGSNLKSKELPDDLKHGLLEVFRGLKQTVIWKFEENLPDQPKMSTSCTHPNLKLFVTHGGLLSLTEAVHFGVPIIVIPVFADQFLNANQARNKGFAERVDLSHNLHKDLKIALDKVLGDFNKYLGRAKEVSAAYHDNLIKPGVALNFWVEHVVRTRGAPHLRSVALQVPLYQQAYLDLLAVLLAAAVAILLVVRRILSLLTSKRTKLKKN</sequence>
<dbReference type="PANTHER" id="PTHR48043:SF159">
    <property type="entry name" value="EG:EG0003.4 PROTEIN-RELATED"/>
    <property type="match status" value="1"/>
</dbReference>
<organism evidence="5 6">
    <name type="scientific">Spodoptera exigua</name>
    <name type="common">Beet armyworm</name>
    <name type="synonym">Noctua fulgens</name>
    <dbReference type="NCBI Taxonomy" id="7107"/>
    <lineage>
        <taxon>Eukaryota</taxon>
        <taxon>Metazoa</taxon>
        <taxon>Ecdysozoa</taxon>
        <taxon>Arthropoda</taxon>
        <taxon>Hexapoda</taxon>
        <taxon>Insecta</taxon>
        <taxon>Pterygota</taxon>
        <taxon>Neoptera</taxon>
        <taxon>Endopterygota</taxon>
        <taxon>Lepidoptera</taxon>
        <taxon>Glossata</taxon>
        <taxon>Ditrysia</taxon>
        <taxon>Noctuoidea</taxon>
        <taxon>Noctuidae</taxon>
        <taxon>Amphipyrinae</taxon>
        <taxon>Spodoptera</taxon>
    </lineage>
</organism>
<accession>A0A922MU37</accession>
<keyword evidence="4" id="KW-1133">Transmembrane helix</keyword>
<evidence type="ECO:0008006" key="7">
    <source>
        <dbReference type="Google" id="ProtNLM"/>
    </source>
</evidence>
<dbReference type="Pfam" id="PF00201">
    <property type="entry name" value="UDPGT"/>
    <property type="match status" value="1"/>
</dbReference>
<dbReference type="GO" id="GO:0008194">
    <property type="term" value="F:UDP-glycosyltransferase activity"/>
    <property type="evidence" value="ECO:0007669"/>
    <property type="project" value="InterPro"/>
</dbReference>
<dbReference type="PANTHER" id="PTHR48043">
    <property type="entry name" value="EG:EG0003.4 PROTEIN-RELATED"/>
    <property type="match status" value="1"/>
</dbReference>
<protein>
    <recommendedName>
        <fullName evidence="7">UDP-glucuronosyltransferase</fullName>
    </recommendedName>
</protein>
<reference evidence="5" key="1">
    <citation type="journal article" date="2021" name="G3 (Bethesda)">
        <title>Genome and transcriptome analysis of the beet armyworm Spodoptera exigua reveals targets for pest control. .</title>
        <authorList>
            <person name="Simon S."/>
            <person name="Breeschoten T."/>
            <person name="Jansen H.J."/>
            <person name="Dirks R.P."/>
            <person name="Schranz M.E."/>
            <person name="Ros V.I.D."/>
        </authorList>
    </citation>
    <scope>NUCLEOTIDE SEQUENCE</scope>
    <source>
        <strain evidence="5">TB_SE_WUR_2020</strain>
    </source>
</reference>
<keyword evidence="2" id="KW-0328">Glycosyltransferase</keyword>
<dbReference type="AlphaFoldDB" id="A0A922MU37"/>
<dbReference type="InterPro" id="IPR050271">
    <property type="entry name" value="UDP-glycosyltransferase"/>
</dbReference>
<dbReference type="Gene3D" id="3.40.50.2000">
    <property type="entry name" value="Glycogen Phosphorylase B"/>
    <property type="match status" value="1"/>
</dbReference>
<proteinExistence type="inferred from homology"/>
<name>A0A922MU37_SPOEX</name>
<dbReference type="InterPro" id="IPR002213">
    <property type="entry name" value="UDP_glucos_trans"/>
</dbReference>
<keyword evidence="3" id="KW-0808">Transferase</keyword>
<evidence type="ECO:0000256" key="4">
    <source>
        <dbReference type="SAM" id="Phobius"/>
    </source>
</evidence>
<keyword evidence="4" id="KW-0812">Transmembrane</keyword>
<comment type="caution">
    <text evidence="5">The sequence shown here is derived from an EMBL/GenBank/DDBJ whole genome shotgun (WGS) entry which is preliminary data.</text>
</comment>
<evidence type="ECO:0000256" key="1">
    <source>
        <dbReference type="ARBA" id="ARBA00009995"/>
    </source>
</evidence>
<evidence type="ECO:0000313" key="6">
    <source>
        <dbReference type="Proteomes" id="UP000814243"/>
    </source>
</evidence>
<feature type="transmembrane region" description="Helical" evidence="4">
    <location>
        <begin position="174"/>
        <end position="197"/>
    </location>
</feature>
<gene>
    <name evidence="5" type="ORF">HF086_002981</name>
</gene>
<keyword evidence="4" id="KW-0472">Membrane</keyword>
<dbReference type="EMBL" id="JACEFF010000179">
    <property type="protein sequence ID" value="KAH9642711.1"/>
    <property type="molecule type" value="Genomic_DNA"/>
</dbReference>
<comment type="similarity">
    <text evidence="1">Belongs to the UDP-glycosyltransferase family.</text>
</comment>
<evidence type="ECO:0000256" key="2">
    <source>
        <dbReference type="ARBA" id="ARBA00022676"/>
    </source>
</evidence>